<dbReference type="Proteomes" id="UP000275401">
    <property type="component" value="Unassembled WGS sequence"/>
</dbReference>
<organism evidence="3 4">
    <name type="scientific">Streptomyces botrytidirepellens</name>
    <dbReference type="NCBI Taxonomy" id="2486417"/>
    <lineage>
        <taxon>Bacteria</taxon>
        <taxon>Bacillati</taxon>
        <taxon>Actinomycetota</taxon>
        <taxon>Actinomycetes</taxon>
        <taxon>Kitasatosporales</taxon>
        <taxon>Streptomycetaceae</taxon>
        <taxon>Streptomyces</taxon>
    </lineage>
</organism>
<feature type="signal peptide" evidence="1">
    <location>
        <begin position="1"/>
        <end position="24"/>
    </location>
</feature>
<dbReference type="AlphaFoldDB" id="A0A3M8SBU8"/>
<feature type="domain" description="Putative amidase" evidence="2">
    <location>
        <begin position="215"/>
        <end position="366"/>
    </location>
</feature>
<dbReference type="InterPro" id="IPR024301">
    <property type="entry name" value="Amidase_6"/>
</dbReference>
<gene>
    <name evidence="3" type="ORF">EEJ42_48515</name>
</gene>
<proteinExistence type="predicted"/>
<dbReference type="RefSeq" id="WP_123108517.1">
    <property type="nucleotide sequence ID" value="NZ_RIBZ01000879.1"/>
</dbReference>
<keyword evidence="1" id="KW-0732">Signal</keyword>
<feature type="chain" id="PRO_5017931782" description="Putative amidase domain-containing protein" evidence="1">
    <location>
        <begin position="25"/>
        <end position="369"/>
    </location>
</feature>
<evidence type="ECO:0000313" key="3">
    <source>
        <dbReference type="EMBL" id="RNF78699.1"/>
    </source>
</evidence>
<sequence length="369" mass="39359">MTFRSAVGAALTVALSAVALPASAAGAAQTGVVDGATATSFGQLADAVLTERTAALLDGQQARRAAAPATKKARLSTGLTRSENTALSTLRTRKARLAALGEAYTDADTKVTVGATRVVDGRATVQATETTTLTYKKIRGDEPATTSFQAHHELSFTAGTGGKWELTGIRPTDEGPTAINEPATVSVKSAAALPSATPAATSRPSQQVSKPAGAYNYAAMATYAETYWSNYNPAYRKFNEAGGDCTNFISQALKAGGWKHAPGDALDYRTWWYDTSTQATSWVGANEWSWFTLEAKRATNLANVYYMGVGDVMQMDFDRDGSKDHTMMVTYRSSSGVPYMTYHSVNTYRKSVASIIASNPNSLYYAYRT</sequence>
<evidence type="ECO:0000256" key="1">
    <source>
        <dbReference type="SAM" id="SignalP"/>
    </source>
</evidence>
<evidence type="ECO:0000313" key="4">
    <source>
        <dbReference type="Proteomes" id="UP000275401"/>
    </source>
</evidence>
<dbReference type="PANTHER" id="PTHR40032:SF1">
    <property type="entry name" value="EXPORTED PROTEIN"/>
    <property type="match status" value="1"/>
</dbReference>
<protein>
    <recommendedName>
        <fullName evidence="2">Putative amidase domain-containing protein</fullName>
    </recommendedName>
</protein>
<dbReference type="EMBL" id="RIBZ01000879">
    <property type="protein sequence ID" value="RNF78699.1"/>
    <property type="molecule type" value="Genomic_DNA"/>
</dbReference>
<comment type="caution">
    <text evidence="3">The sequence shown here is derived from an EMBL/GenBank/DDBJ whole genome shotgun (WGS) entry which is preliminary data.</text>
</comment>
<accession>A0A3M8SBU8</accession>
<dbReference type="Pfam" id="PF12671">
    <property type="entry name" value="Amidase_6"/>
    <property type="match status" value="1"/>
</dbReference>
<keyword evidence="4" id="KW-1185">Reference proteome</keyword>
<evidence type="ECO:0000259" key="2">
    <source>
        <dbReference type="Pfam" id="PF12671"/>
    </source>
</evidence>
<dbReference type="PANTHER" id="PTHR40032">
    <property type="entry name" value="EXPORTED PROTEIN-RELATED"/>
    <property type="match status" value="1"/>
</dbReference>
<reference evidence="3 4" key="1">
    <citation type="submission" date="2018-11" db="EMBL/GenBank/DDBJ databases">
        <title>The Potential of Streptomyces as Biocontrol Agents against the Tomato grey mould, Botrytis cinerea (Gray mold) Frontiers in Microbiology.</title>
        <authorList>
            <person name="Li D."/>
        </authorList>
    </citation>
    <scope>NUCLEOTIDE SEQUENCE [LARGE SCALE GENOMIC DNA]</scope>
    <source>
        <strain evidence="3 4">NEAU-LD23</strain>
    </source>
</reference>
<name>A0A3M8SBU8_9ACTN</name>